<evidence type="ECO:0000256" key="5">
    <source>
        <dbReference type="ARBA" id="ARBA00023098"/>
    </source>
</evidence>
<feature type="compositionally biased region" description="Basic and acidic residues" evidence="7">
    <location>
        <begin position="657"/>
        <end position="694"/>
    </location>
</feature>
<keyword evidence="3" id="KW-0256">Endoplasmic reticulum</keyword>
<dbReference type="Pfam" id="PF06775">
    <property type="entry name" value="Seipin"/>
    <property type="match status" value="1"/>
</dbReference>
<protein>
    <submittedName>
        <fullName evidence="9">Type 2A phosphatase-associated protein 42</fullName>
    </submittedName>
</protein>
<keyword evidence="2 8" id="KW-0812">Transmembrane</keyword>
<accession>A0AAF0E2S0</accession>
<keyword evidence="5" id="KW-0443">Lipid metabolism</keyword>
<dbReference type="InterPro" id="IPR009617">
    <property type="entry name" value="Seipin"/>
</dbReference>
<dbReference type="GO" id="GO:0006629">
    <property type="term" value="P:lipid metabolic process"/>
    <property type="evidence" value="ECO:0007669"/>
    <property type="project" value="UniProtKB-KW"/>
</dbReference>
<evidence type="ECO:0000256" key="3">
    <source>
        <dbReference type="ARBA" id="ARBA00022824"/>
    </source>
</evidence>
<evidence type="ECO:0000256" key="4">
    <source>
        <dbReference type="ARBA" id="ARBA00022989"/>
    </source>
</evidence>
<dbReference type="AlphaFoldDB" id="A0AAF0E2S0"/>
<evidence type="ECO:0000256" key="7">
    <source>
        <dbReference type="SAM" id="MobiDB-lite"/>
    </source>
</evidence>
<evidence type="ECO:0000313" key="10">
    <source>
        <dbReference type="Proteomes" id="UP001214603"/>
    </source>
</evidence>
<comment type="subcellular location">
    <subcellularLocation>
        <location evidence="1">Endoplasmic reticulum membrane</location>
        <topology evidence="1">Multi-pass membrane protein</topology>
    </subcellularLocation>
</comment>
<dbReference type="PANTHER" id="PTHR10933">
    <property type="entry name" value="IMMUNOGLOBULIN-BINDING PROTEIN 1"/>
    <property type="match status" value="1"/>
</dbReference>
<feature type="region of interest" description="Disordered" evidence="7">
    <location>
        <begin position="644"/>
        <end position="704"/>
    </location>
</feature>
<dbReference type="Pfam" id="PF04177">
    <property type="entry name" value="TAP42"/>
    <property type="match status" value="1"/>
</dbReference>
<dbReference type="GO" id="GO:0005789">
    <property type="term" value="C:endoplasmic reticulum membrane"/>
    <property type="evidence" value="ECO:0007669"/>
    <property type="project" value="UniProtKB-SubCell"/>
</dbReference>
<dbReference type="CDD" id="cd23995">
    <property type="entry name" value="Seipin_BSCL2_like"/>
    <property type="match status" value="1"/>
</dbReference>
<gene>
    <name evidence="9" type="primary">TAP42</name>
    <name evidence="9" type="ORF">MOBT1_003038</name>
</gene>
<dbReference type="GO" id="GO:0005829">
    <property type="term" value="C:cytosol"/>
    <property type="evidence" value="ECO:0007669"/>
    <property type="project" value="TreeGrafter"/>
</dbReference>
<evidence type="ECO:0000313" key="9">
    <source>
        <dbReference type="EMBL" id="WFD04331.1"/>
    </source>
</evidence>
<dbReference type="Proteomes" id="UP001214603">
    <property type="component" value="Chromosome 8"/>
</dbReference>
<dbReference type="GO" id="GO:0035303">
    <property type="term" value="P:regulation of dephosphorylation"/>
    <property type="evidence" value="ECO:0007669"/>
    <property type="project" value="TreeGrafter"/>
</dbReference>
<feature type="transmembrane region" description="Helical" evidence="8">
    <location>
        <begin position="35"/>
        <end position="55"/>
    </location>
</feature>
<dbReference type="PANTHER" id="PTHR10933:SF9">
    <property type="entry name" value="IMMUNOGLOBULIN-BINDING PROTEIN 1"/>
    <property type="match status" value="1"/>
</dbReference>
<feature type="transmembrane region" description="Helical" evidence="8">
    <location>
        <begin position="67"/>
        <end position="92"/>
    </location>
</feature>
<proteinExistence type="predicted"/>
<sequence>MYGRRRVRPARRRVRARRAAERRQAEAIVARAERLVAALLDIFVLRPIATVYGWLYALIGSPTSHRIVLRLGLLTALHLTCIGVAVLAYAGFYHAWVPAASTQKNVYLQYSTGAERAPPSASVLLDGGEADLPVWLTEPTTPLFREGLQYDVALEMRVLMPRHTQDSTSSCLPDAMVRLDLAAGDTPLYHASRPMLLVSEPRFVRWLARLARVALRPFQREPIVPTQTVRVPLLHRITPWMRGVERNLMATRANLVLETEHLQVQSAVLRFDARMAGLVYLMYHHAFISLGVFVLLFASIEFAIAGGLWAVLAATLAGRLAEAARLAADRRDDAHALALLADVARVADALGVVSANDALREISTHSLRVFFVPSLQARLEDARPTGGAADAAARMQQRRAQVEASLGAARLFFATTARHGALPRAVALMLRPQVAGDAPLAPAERRHLKIQLLKLEKQVERLLDAFRTAYRAQKRPAAGAPPADVFYDLLVVPGVDDDDDDDDDDDVAPDAQDTYEARAPRTLRDYLLMLLVLHAVRTAHLMDAAHQELELLRTAPPPADAAAAEAPRADDAWRLDSGWFSGARGGALLDTQGKPLRPFVITGSAGGATRDELKAQVFRPSHRLPTMSIDEYLAEEERRGNIVRSGGAAQAAAPTPREQRAETAELDGTRAAEDAEEAARQDAIRWDAYTDAHKRGAGNTMNRG</sequence>
<dbReference type="GO" id="GO:0009966">
    <property type="term" value="P:regulation of signal transduction"/>
    <property type="evidence" value="ECO:0007669"/>
    <property type="project" value="InterPro"/>
</dbReference>
<evidence type="ECO:0000256" key="1">
    <source>
        <dbReference type="ARBA" id="ARBA00004477"/>
    </source>
</evidence>
<dbReference type="GO" id="GO:0140042">
    <property type="term" value="P:lipid droplet formation"/>
    <property type="evidence" value="ECO:0007669"/>
    <property type="project" value="UniProtKB-ARBA"/>
</dbReference>
<name>A0AAF0E2S0_9BASI</name>
<dbReference type="Gene3D" id="1.25.40.540">
    <property type="entry name" value="TAP42-like family"/>
    <property type="match status" value="1"/>
</dbReference>
<reference evidence="9" key="1">
    <citation type="submission" date="2023-03" db="EMBL/GenBank/DDBJ databases">
        <title>Mating type loci evolution in Malassezia.</title>
        <authorList>
            <person name="Coelho M.A."/>
        </authorList>
    </citation>
    <scope>NUCLEOTIDE SEQUENCE</scope>
    <source>
        <strain evidence="9">CBS 7876</strain>
    </source>
</reference>
<dbReference type="GO" id="GO:0051721">
    <property type="term" value="F:protein phosphatase 2A binding"/>
    <property type="evidence" value="ECO:0007669"/>
    <property type="project" value="TreeGrafter"/>
</dbReference>
<dbReference type="InterPro" id="IPR038511">
    <property type="entry name" value="TAP42/TAP46-like_sf"/>
</dbReference>
<evidence type="ECO:0000256" key="8">
    <source>
        <dbReference type="SAM" id="Phobius"/>
    </source>
</evidence>
<keyword evidence="10" id="KW-1185">Reference proteome</keyword>
<keyword evidence="4 8" id="KW-1133">Transmembrane helix</keyword>
<dbReference type="EMBL" id="CP119941">
    <property type="protein sequence ID" value="WFD04331.1"/>
    <property type="molecule type" value="Genomic_DNA"/>
</dbReference>
<evidence type="ECO:0000256" key="2">
    <source>
        <dbReference type="ARBA" id="ARBA00022692"/>
    </source>
</evidence>
<keyword evidence="6 8" id="KW-0472">Membrane</keyword>
<evidence type="ECO:0000256" key="6">
    <source>
        <dbReference type="ARBA" id="ARBA00023136"/>
    </source>
</evidence>
<organism evidence="9 10">
    <name type="scientific">Malassezia obtusa</name>
    <dbReference type="NCBI Taxonomy" id="76774"/>
    <lineage>
        <taxon>Eukaryota</taxon>
        <taxon>Fungi</taxon>
        <taxon>Dikarya</taxon>
        <taxon>Basidiomycota</taxon>
        <taxon>Ustilaginomycotina</taxon>
        <taxon>Malasseziomycetes</taxon>
        <taxon>Malasseziales</taxon>
        <taxon>Malasseziaceae</taxon>
        <taxon>Malassezia</taxon>
    </lineage>
</organism>
<dbReference type="InterPro" id="IPR007304">
    <property type="entry name" value="TAP46-like"/>
</dbReference>